<comment type="caution">
    <text evidence="1">The sequence shown here is derived from an EMBL/GenBank/DDBJ whole genome shotgun (WGS) entry which is preliminary data.</text>
</comment>
<evidence type="ECO:0000313" key="2">
    <source>
        <dbReference type="Proteomes" id="UP001057375"/>
    </source>
</evidence>
<gene>
    <name evidence="1" type="ORF">ADUPG1_006640</name>
</gene>
<dbReference type="Proteomes" id="UP001057375">
    <property type="component" value="Unassembled WGS sequence"/>
</dbReference>
<protein>
    <submittedName>
        <fullName evidence="1">Uncharacterized protein</fullName>
    </submittedName>
</protein>
<reference evidence="1" key="1">
    <citation type="submission" date="2022-03" db="EMBL/GenBank/DDBJ databases">
        <title>Draft genome sequence of Aduncisulcus paluster, a free-living microaerophilic Fornicata.</title>
        <authorList>
            <person name="Yuyama I."/>
            <person name="Kume K."/>
            <person name="Tamura T."/>
            <person name="Inagaki Y."/>
            <person name="Hashimoto T."/>
        </authorList>
    </citation>
    <scope>NUCLEOTIDE SEQUENCE</scope>
    <source>
        <strain evidence="1">NY0171</strain>
    </source>
</reference>
<keyword evidence="2" id="KW-1185">Reference proteome</keyword>
<proteinExistence type="predicted"/>
<sequence>MGRKSDGKNVLISKRNQKKKPTITIIRKRIQLSISPEIKPTVSSKICESTGKLIKKDKTCSDTVFCFEKQSEFEKEFPSGVVYPVQQQEVEEFVKIVRRVVTLEHEHRLKHERTRERRVLPAKHAVFLFPGESFSPFIKIGLRKVLATLRSYRNELERWFAKKQDEYHKEVFSSLIGMAKEDRIKYSRNYFSSLIPPAGKYRPSCVSLAIDIDLSLEPLKEVVREILRYTLGKPAQFSVEDSDKYADSPYYGLPFAVPPIPVYGFVGTSQLGYITISLKKEKKEESKKTQCIKEMKEENRQIAKQYHLSSQPKLHDISKISVYKPPKVLYDQASAIAIVLGNEHPMLNKKIQSLHFKNIQLRRGLDREI</sequence>
<dbReference type="EMBL" id="BQXS01009996">
    <property type="protein sequence ID" value="GKT32497.1"/>
    <property type="molecule type" value="Genomic_DNA"/>
</dbReference>
<name>A0ABQ5KIZ9_9EUKA</name>
<organism evidence="1 2">
    <name type="scientific">Aduncisulcus paluster</name>
    <dbReference type="NCBI Taxonomy" id="2918883"/>
    <lineage>
        <taxon>Eukaryota</taxon>
        <taxon>Metamonada</taxon>
        <taxon>Carpediemonas-like organisms</taxon>
        <taxon>Aduncisulcus</taxon>
    </lineage>
</organism>
<evidence type="ECO:0000313" key="1">
    <source>
        <dbReference type="EMBL" id="GKT32497.1"/>
    </source>
</evidence>
<accession>A0ABQ5KIZ9</accession>